<dbReference type="eggNOG" id="ENOG502S6WM">
    <property type="taxonomic scope" value="Eukaryota"/>
</dbReference>
<gene>
    <name evidence="3" type="ORF">THAPSDRAFT_25679</name>
</gene>
<keyword evidence="2" id="KW-1133">Transmembrane helix</keyword>
<dbReference type="Proteomes" id="UP000001449">
    <property type="component" value="Chromosome 20"/>
</dbReference>
<feature type="compositionally biased region" description="Low complexity" evidence="1">
    <location>
        <begin position="30"/>
        <end position="39"/>
    </location>
</feature>
<keyword evidence="2" id="KW-0812">Transmembrane</keyword>
<feature type="compositionally biased region" description="Polar residues" evidence="1">
    <location>
        <begin position="1"/>
        <end position="15"/>
    </location>
</feature>
<proteinExistence type="predicted"/>
<feature type="region of interest" description="Disordered" evidence="1">
    <location>
        <begin position="1"/>
        <end position="88"/>
    </location>
</feature>
<evidence type="ECO:0000313" key="3">
    <source>
        <dbReference type="EMBL" id="EED88150.1"/>
    </source>
</evidence>
<dbReference type="HOGENOM" id="CLU_449423_0_0_1"/>
<keyword evidence="2" id="KW-0472">Membrane</keyword>
<organism evidence="3 4">
    <name type="scientific">Thalassiosira pseudonana</name>
    <name type="common">Marine diatom</name>
    <name type="synonym">Cyclotella nana</name>
    <dbReference type="NCBI Taxonomy" id="35128"/>
    <lineage>
        <taxon>Eukaryota</taxon>
        <taxon>Sar</taxon>
        <taxon>Stramenopiles</taxon>
        <taxon>Ochrophyta</taxon>
        <taxon>Bacillariophyta</taxon>
        <taxon>Coscinodiscophyceae</taxon>
        <taxon>Thalassiosirophycidae</taxon>
        <taxon>Thalassiosirales</taxon>
        <taxon>Thalassiosiraceae</taxon>
        <taxon>Thalassiosira</taxon>
    </lineage>
</organism>
<reference evidence="3 4" key="1">
    <citation type="journal article" date="2004" name="Science">
        <title>The genome of the diatom Thalassiosira pseudonana: ecology, evolution, and metabolism.</title>
        <authorList>
            <person name="Armbrust E.V."/>
            <person name="Berges J.A."/>
            <person name="Bowler C."/>
            <person name="Green B.R."/>
            <person name="Martinez D."/>
            <person name="Putnam N.H."/>
            <person name="Zhou S."/>
            <person name="Allen A.E."/>
            <person name="Apt K.E."/>
            <person name="Bechner M."/>
            <person name="Brzezinski M.A."/>
            <person name="Chaal B.K."/>
            <person name="Chiovitti A."/>
            <person name="Davis A.K."/>
            <person name="Demarest M.S."/>
            <person name="Detter J.C."/>
            <person name="Glavina T."/>
            <person name="Goodstein D."/>
            <person name="Hadi M.Z."/>
            <person name="Hellsten U."/>
            <person name="Hildebrand M."/>
            <person name="Jenkins B.D."/>
            <person name="Jurka J."/>
            <person name="Kapitonov V.V."/>
            <person name="Kroger N."/>
            <person name="Lau W.W."/>
            <person name="Lane T.W."/>
            <person name="Larimer F.W."/>
            <person name="Lippmeier J.C."/>
            <person name="Lucas S."/>
            <person name="Medina M."/>
            <person name="Montsant A."/>
            <person name="Obornik M."/>
            <person name="Parker M.S."/>
            <person name="Palenik B."/>
            <person name="Pazour G.J."/>
            <person name="Richardson P.M."/>
            <person name="Rynearson T.A."/>
            <person name="Saito M.A."/>
            <person name="Schwartz D.C."/>
            <person name="Thamatrakoln K."/>
            <person name="Valentin K."/>
            <person name="Vardi A."/>
            <person name="Wilkerson F.P."/>
            <person name="Rokhsar D.S."/>
        </authorList>
    </citation>
    <scope>NUCLEOTIDE SEQUENCE [LARGE SCALE GENOMIC DNA]</scope>
    <source>
        <strain evidence="3 4">CCMP1335</strain>
    </source>
</reference>
<dbReference type="PaxDb" id="35128-Thaps25679"/>
<reference evidence="3 4" key="2">
    <citation type="journal article" date="2008" name="Nature">
        <title>The Phaeodactylum genome reveals the evolutionary history of diatom genomes.</title>
        <authorList>
            <person name="Bowler C."/>
            <person name="Allen A.E."/>
            <person name="Badger J.H."/>
            <person name="Grimwood J."/>
            <person name="Jabbari K."/>
            <person name="Kuo A."/>
            <person name="Maheswari U."/>
            <person name="Martens C."/>
            <person name="Maumus F."/>
            <person name="Otillar R.P."/>
            <person name="Rayko E."/>
            <person name="Salamov A."/>
            <person name="Vandepoele K."/>
            <person name="Beszteri B."/>
            <person name="Gruber A."/>
            <person name="Heijde M."/>
            <person name="Katinka M."/>
            <person name="Mock T."/>
            <person name="Valentin K."/>
            <person name="Verret F."/>
            <person name="Berges J.A."/>
            <person name="Brownlee C."/>
            <person name="Cadoret J.P."/>
            <person name="Chiovitti A."/>
            <person name="Choi C.J."/>
            <person name="Coesel S."/>
            <person name="De Martino A."/>
            <person name="Detter J.C."/>
            <person name="Durkin C."/>
            <person name="Falciatore A."/>
            <person name="Fournet J."/>
            <person name="Haruta M."/>
            <person name="Huysman M.J."/>
            <person name="Jenkins B.D."/>
            <person name="Jiroutova K."/>
            <person name="Jorgensen R.E."/>
            <person name="Joubert Y."/>
            <person name="Kaplan A."/>
            <person name="Kroger N."/>
            <person name="Kroth P.G."/>
            <person name="La Roche J."/>
            <person name="Lindquist E."/>
            <person name="Lommer M."/>
            <person name="Martin-Jezequel V."/>
            <person name="Lopez P.J."/>
            <person name="Lucas S."/>
            <person name="Mangogna M."/>
            <person name="McGinnis K."/>
            <person name="Medlin L.K."/>
            <person name="Montsant A."/>
            <person name="Oudot-Le Secq M.P."/>
            <person name="Napoli C."/>
            <person name="Obornik M."/>
            <person name="Parker M.S."/>
            <person name="Petit J.L."/>
            <person name="Porcel B.M."/>
            <person name="Poulsen N."/>
            <person name="Robison M."/>
            <person name="Rychlewski L."/>
            <person name="Rynearson T.A."/>
            <person name="Schmutz J."/>
            <person name="Shapiro H."/>
            <person name="Siaut M."/>
            <person name="Stanley M."/>
            <person name="Sussman M.R."/>
            <person name="Taylor A.R."/>
            <person name="Vardi A."/>
            <person name="von Dassow P."/>
            <person name="Vyverman W."/>
            <person name="Willis A."/>
            <person name="Wyrwicz L.S."/>
            <person name="Rokhsar D.S."/>
            <person name="Weissenbach J."/>
            <person name="Armbrust E.V."/>
            <person name="Green B.R."/>
            <person name="Van de Peer Y."/>
            <person name="Grigoriev I.V."/>
        </authorList>
    </citation>
    <scope>NUCLEOTIDE SEQUENCE [LARGE SCALE GENOMIC DNA]</scope>
    <source>
        <strain evidence="3 4">CCMP1335</strain>
    </source>
</reference>
<feature type="transmembrane region" description="Helical" evidence="2">
    <location>
        <begin position="189"/>
        <end position="213"/>
    </location>
</feature>
<evidence type="ECO:0000313" key="4">
    <source>
        <dbReference type="Proteomes" id="UP000001449"/>
    </source>
</evidence>
<feature type="compositionally biased region" description="Basic and acidic residues" evidence="1">
    <location>
        <begin position="63"/>
        <end position="88"/>
    </location>
</feature>
<protein>
    <submittedName>
        <fullName evidence="3">Uncharacterized protein</fullName>
    </submittedName>
</protein>
<dbReference type="AlphaFoldDB" id="B8CF58"/>
<evidence type="ECO:0000256" key="2">
    <source>
        <dbReference type="SAM" id="Phobius"/>
    </source>
</evidence>
<dbReference type="OMA" id="GHDECAS"/>
<accession>B8CF58</accession>
<dbReference type="EMBL" id="CM000652">
    <property type="protein sequence ID" value="EED88150.1"/>
    <property type="molecule type" value="Genomic_DNA"/>
</dbReference>
<evidence type="ECO:0000256" key="1">
    <source>
        <dbReference type="SAM" id="MobiDB-lite"/>
    </source>
</evidence>
<dbReference type="KEGG" id="tps:THAPSDRAFT_25679"/>
<dbReference type="RefSeq" id="XP_002294790.1">
    <property type="nucleotide sequence ID" value="XM_002294754.1"/>
</dbReference>
<keyword evidence="4" id="KW-1185">Reference proteome</keyword>
<dbReference type="GeneID" id="7447793"/>
<dbReference type="InParanoid" id="B8CF58"/>
<sequence>MVDFTDSSSNLNSMRNLHISDDEHSDNEDAAAAVPPTAAQVEPTSAAEVPVAQRISFGPNQYHSDRRVSDSAKDDDSIDSEYSHEEKPAGSYFKYKASTSDMKQRKPAAASSKEAHAAVPASALKTSSRLTKVSNMYDLDGDGILDETEQAMRDRDLSGRGFLTNQEIYKIVQEQLDQKDDVKMYKRMTIGLVGFVFLLALSNFGTSFATAMLSKETSTDATSAEVHFKGTNEIVGYDTAATTFEFTELSETEYQERRALVLSEMNEDMDHEDHRHRKLGNEKNACSCSQIAFDQGKVREKDLIVMVDKCDGINTINVKRKWKNSDGSYDIDYDTLCGPGVTIVKKNKKKDNKRKTKTRVVTQQIVFKKGPRKNMKKEDKNLDVAFDCKQGWCYASGGMLQQDEGHPCTIQNGHDECASGLLCYGGEGVTFGTGVCTRFASVRKANQACDISYGMDSCVAGYTCIGNTKNGRTVVLDDIVGLVGIGVCTRTVRSAGFGQICDVSYGSNSCAAGYACLDFDGRAITGRTGSGVCGLEVRVANYGSAKWYVDYSRGTQGQCVRDCSRDVYNNCGGFAASWDETWSTAGECCKQKLWWMNERDCVPEWPIL</sequence>
<name>B8CF58_THAPS</name>